<evidence type="ECO:0000313" key="1">
    <source>
        <dbReference type="EMBL" id="PJE38707.1"/>
    </source>
</evidence>
<dbReference type="OrthoDB" id="7060208at2"/>
<name>A0A2M8J7E9_9RHOB</name>
<comment type="caution">
    <text evidence="1">The sequence shown here is derived from an EMBL/GenBank/DDBJ whole genome shotgun (WGS) entry which is preliminary data.</text>
</comment>
<dbReference type="EMBL" id="PGTB01000001">
    <property type="protein sequence ID" value="PJE38707.1"/>
    <property type="molecule type" value="Genomic_DNA"/>
</dbReference>
<gene>
    <name evidence="1" type="ORF">CVM52_00850</name>
</gene>
<proteinExistence type="predicted"/>
<protein>
    <submittedName>
        <fullName evidence="1">Uncharacterized protein</fullName>
    </submittedName>
</protein>
<evidence type="ECO:0000313" key="2">
    <source>
        <dbReference type="Proteomes" id="UP000231553"/>
    </source>
</evidence>
<dbReference type="RefSeq" id="WP_133119763.1">
    <property type="nucleotide sequence ID" value="NZ_PGTB01000001.1"/>
</dbReference>
<reference evidence="1 2" key="1">
    <citation type="journal article" date="2018" name="Int. J. Syst. Evol. Microbiol.">
        <title>Pseudooceanicola lipolyticus sp. nov., a marine alphaproteobacterium, reclassification of Oceanicola flagellatus as Pseudooceanicola flagellatus comb. nov. and emended description of the genus Pseudooceanicola.</title>
        <authorList>
            <person name="Huang M.-M."/>
            <person name="Guo L.-L."/>
            <person name="Wu Y.-H."/>
            <person name="Lai Q.-L."/>
            <person name="Shao Z.-Z."/>
            <person name="Wang C.-S."/>
            <person name="Wu M."/>
            <person name="Xu X.-W."/>
        </authorList>
    </citation>
    <scope>NUCLEOTIDE SEQUENCE [LARGE SCALE GENOMIC DNA]</scope>
    <source>
        <strain evidence="1 2">157</strain>
    </source>
</reference>
<accession>A0A2M8J7E9</accession>
<organism evidence="1 2">
    <name type="scientific">Pseudooceanicola lipolyticus</name>
    <dbReference type="NCBI Taxonomy" id="2029104"/>
    <lineage>
        <taxon>Bacteria</taxon>
        <taxon>Pseudomonadati</taxon>
        <taxon>Pseudomonadota</taxon>
        <taxon>Alphaproteobacteria</taxon>
        <taxon>Rhodobacterales</taxon>
        <taxon>Paracoccaceae</taxon>
        <taxon>Pseudooceanicola</taxon>
    </lineage>
</organism>
<dbReference type="AlphaFoldDB" id="A0A2M8J7E9"/>
<dbReference type="Proteomes" id="UP000231553">
    <property type="component" value="Unassembled WGS sequence"/>
</dbReference>
<sequence>MTAASINPGAINLLETCAGVRAGERVLLAIEDPGHRFYSADLAPCVATAAHSLGCDVRQVDTGFHPEARSIPAELLPQFADADADVVVSLSRLGDQLRFETPSTATRTVQCYALDARTLASTFGTIPYPALVALRDLTDRALAAATEIRITCGRGTDVRGRAPRGHAPSDTHCLRFPLSVFSPISAEGFSGRVAMPGFLTGTGARYYDPFTVTLPPEVFANFEQGRFTEFTGDDAGARRATKHLTSVAERYGLDHRAVHSWHAGIHPGCRFEGPIERSYEVWSGSAFGNPRILHFHTCGAEPPGEISWNVIDPTVEADGIALWKDGVFRPHLLPGGGAILDGCLELRQAFEAPQREIGL</sequence>
<keyword evidence="2" id="KW-1185">Reference proteome</keyword>